<proteinExistence type="predicted"/>
<protein>
    <submittedName>
        <fullName evidence="1">Uncharacterized protein</fullName>
    </submittedName>
</protein>
<gene>
    <name evidence="1" type="ORF">ILUMI_09138</name>
</gene>
<name>A0A8K0D6C1_IGNLU</name>
<dbReference type="OrthoDB" id="8061005at2759"/>
<organism evidence="1 2">
    <name type="scientific">Ignelater luminosus</name>
    <name type="common">Cucubano</name>
    <name type="synonym">Pyrophorus luminosus</name>
    <dbReference type="NCBI Taxonomy" id="2038154"/>
    <lineage>
        <taxon>Eukaryota</taxon>
        <taxon>Metazoa</taxon>
        <taxon>Ecdysozoa</taxon>
        <taxon>Arthropoda</taxon>
        <taxon>Hexapoda</taxon>
        <taxon>Insecta</taxon>
        <taxon>Pterygota</taxon>
        <taxon>Neoptera</taxon>
        <taxon>Endopterygota</taxon>
        <taxon>Coleoptera</taxon>
        <taxon>Polyphaga</taxon>
        <taxon>Elateriformia</taxon>
        <taxon>Elateroidea</taxon>
        <taxon>Elateridae</taxon>
        <taxon>Agrypninae</taxon>
        <taxon>Pyrophorini</taxon>
        <taxon>Ignelater</taxon>
    </lineage>
</organism>
<accession>A0A8K0D6C1</accession>
<comment type="caution">
    <text evidence="1">The sequence shown here is derived from an EMBL/GenBank/DDBJ whole genome shotgun (WGS) entry which is preliminary data.</text>
</comment>
<dbReference type="EMBL" id="VTPC01004521">
    <property type="protein sequence ID" value="KAF2897037.1"/>
    <property type="molecule type" value="Genomic_DNA"/>
</dbReference>
<keyword evidence="2" id="KW-1185">Reference proteome</keyword>
<dbReference type="AlphaFoldDB" id="A0A8K0D6C1"/>
<evidence type="ECO:0000313" key="2">
    <source>
        <dbReference type="Proteomes" id="UP000801492"/>
    </source>
</evidence>
<dbReference type="Proteomes" id="UP000801492">
    <property type="component" value="Unassembled WGS sequence"/>
</dbReference>
<evidence type="ECO:0000313" key="1">
    <source>
        <dbReference type="EMBL" id="KAF2897037.1"/>
    </source>
</evidence>
<sequence length="123" mass="13955">MGDSRGISPIWIDENVTENRRIWISRFRNYPKAIEIKKKTADVQCAQLLHLIVDSVSTNASYKDVVKICKDAFVGIGRLSKPHHIKLKNDAKPVAYPTRRVPFAFMPQLKTCLDQEGPNATYA</sequence>
<reference evidence="1" key="1">
    <citation type="submission" date="2019-08" db="EMBL/GenBank/DDBJ databases">
        <title>The genome of the North American firefly Photinus pyralis.</title>
        <authorList>
            <consortium name="Photinus pyralis genome working group"/>
            <person name="Fallon T.R."/>
            <person name="Sander Lower S.E."/>
            <person name="Weng J.-K."/>
        </authorList>
    </citation>
    <scope>NUCLEOTIDE SEQUENCE</scope>
    <source>
        <strain evidence="1">TRF0915ILg1</strain>
        <tissue evidence="1">Whole body</tissue>
    </source>
</reference>